<protein>
    <recommendedName>
        <fullName evidence="4">DNA sulfur modification protein DndD</fullName>
    </recommendedName>
</protein>
<dbReference type="STRING" id="866536.Belba_0958"/>
<dbReference type="EMBL" id="CP003281">
    <property type="protein sequence ID" value="AFL83601.1"/>
    <property type="molecule type" value="Genomic_DNA"/>
</dbReference>
<gene>
    <name evidence="2" type="ordered locus">Belba_0958</name>
</gene>
<accession>I3Z2Y3</accession>
<evidence type="ECO:0000313" key="3">
    <source>
        <dbReference type="Proteomes" id="UP000006050"/>
    </source>
</evidence>
<sequence length="712" mass="83152">MLIDKITLKDFRIYQGVNEVSFLHAPEKNVTVIAGNNGFGKTTFLTSLVWCFYGKLMVDVDYRYKREIYESGGYKRFCRKTINKATWESPSKEKLKNELEISFGKEKSNIQEQLDLLNTFSVSILISDIFIPSVPCNKVEIKRSFNVETEDEKVEILIDGRVNELTKEVGSEIFIHDFIMPKEIAKFFFFDAEKIVSLAEIRTVDEKRELSRAYSEVLGIKKYEDLKRNLENLRLRLRNSQASGEDKLQLEKVNKEIQSAEKLQKYFLETIESKREEFLRKREESEKLQEKLIREGSTITLEELNDLKLLKENASRENQVANQQFKDFIELAPFAIAFKKMQRVNNQLLLEEENQASELSAEFIKTKINAIERIIEERKEELAISKEAKEKLSKVLLSELLSSGDKNFKPLLEFNKEQTNRFRSLIDNIETSYSERFRALTQDMRVKQSTMRIIVNKLSNAESKEDDLVIQEIRKAKMKIDEELAKIEEEIISLKVRSETNLNDLKILYKRQSELSKKVNIALADVQKDETAARLIKELTVFLKKLKDKKKESLESKILSELQQLMHKKQFIERVEVILEKDLLDIEFYDSDGRVINKDGLSKGEQQLYATALLKALVEESNIKFPIFIDSPLQKFDHQHATNIIKDFYPTISEQVILLPLLEKELTQKEYQNLYPLVSKAYLIKNSTKDKSYFEECRPTELFNSLKFVANV</sequence>
<dbReference type="PATRIC" id="fig|866536.3.peg.984"/>
<keyword evidence="1" id="KW-0175">Coiled coil</keyword>
<evidence type="ECO:0008006" key="4">
    <source>
        <dbReference type="Google" id="ProtNLM"/>
    </source>
</evidence>
<dbReference type="AlphaFoldDB" id="I3Z2Y3"/>
<dbReference type="Proteomes" id="UP000006050">
    <property type="component" value="Chromosome"/>
</dbReference>
<evidence type="ECO:0000256" key="1">
    <source>
        <dbReference type="SAM" id="Coils"/>
    </source>
</evidence>
<name>I3Z2Y3_BELBD</name>
<feature type="coiled-coil region" evidence="1">
    <location>
        <begin position="470"/>
        <end position="497"/>
    </location>
</feature>
<dbReference type="eggNOG" id="COG1196">
    <property type="taxonomic scope" value="Bacteria"/>
</dbReference>
<feature type="coiled-coil region" evidence="1">
    <location>
        <begin position="268"/>
        <end position="324"/>
    </location>
</feature>
<dbReference type="RefSeq" id="WP_014771609.1">
    <property type="nucleotide sequence ID" value="NC_018010.1"/>
</dbReference>
<dbReference type="InterPro" id="IPR027417">
    <property type="entry name" value="P-loop_NTPase"/>
</dbReference>
<organism evidence="2 3">
    <name type="scientific">Belliella baltica (strain DSM 15883 / CIP 108006 / LMG 21964 / BA134)</name>
    <dbReference type="NCBI Taxonomy" id="866536"/>
    <lineage>
        <taxon>Bacteria</taxon>
        <taxon>Pseudomonadati</taxon>
        <taxon>Bacteroidota</taxon>
        <taxon>Cytophagia</taxon>
        <taxon>Cytophagales</taxon>
        <taxon>Cyclobacteriaceae</taxon>
        <taxon>Belliella</taxon>
    </lineage>
</organism>
<dbReference type="SUPFAM" id="SSF52540">
    <property type="entry name" value="P-loop containing nucleoside triphosphate hydrolases"/>
    <property type="match status" value="2"/>
</dbReference>
<proteinExistence type="predicted"/>
<reference evidence="3" key="1">
    <citation type="submission" date="2012-06" db="EMBL/GenBank/DDBJ databases">
        <title>The complete genome of Belliella baltica DSM 15883.</title>
        <authorList>
            <person name="Lucas S."/>
            <person name="Copeland A."/>
            <person name="Lapidus A."/>
            <person name="Goodwin L."/>
            <person name="Pitluck S."/>
            <person name="Peters L."/>
            <person name="Mikhailova N."/>
            <person name="Davenport K."/>
            <person name="Kyrpides N."/>
            <person name="Mavromatis K."/>
            <person name="Pagani I."/>
            <person name="Ivanova N."/>
            <person name="Ovchinnikova G."/>
            <person name="Zeytun A."/>
            <person name="Detter J.C."/>
            <person name="Han C."/>
            <person name="Land M."/>
            <person name="Hauser L."/>
            <person name="Markowitz V."/>
            <person name="Cheng J.-F."/>
            <person name="Hugenholtz P."/>
            <person name="Woyke T."/>
            <person name="Wu D."/>
            <person name="Tindall B."/>
            <person name="Pomrenke H."/>
            <person name="Brambilla E."/>
            <person name="Klenk H.-P."/>
            <person name="Eisen J.A."/>
        </authorList>
    </citation>
    <scope>NUCLEOTIDE SEQUENCE [LARGE SCALE GENOMIC DNA]</scope>
    <source>
        <strain evidence="3">DSM 15883 / CIP 108006 / LMG 21964 / BA134</strain>
    </source>
</reference>
<dbReference type="OrthoDB" id="9795626at2"/>
<dbReference type="Gene3D" id="3.40.50.300">
    <property type="entry name" value="P-loop containing nucleotide triphosphate hydrolases"/>
    <property type="match status" value="2"/>
</dbReference>
<dbReference type="HOGENOM" id="CLU_024631_0_0_10"/>
<feature type="coiled-coil region" evidence="1">
    <location>
        <begin position="361"/>
        <end position="391"/>
    </location>
</feature>
<evidence type="ECO:0000313" key="2">
    <source>
        <dbReference type="EMBL" id="AFL83601.1"/>
    </source>
</evidence>
<keyword evidence="3" id="KW-1185">Reference proteome</keyword>
<dbReference type="KEGG" id="bbd:Belba_0958"/>